<dbReference type="EC" id="3.5.1.88" evidence="2 3"/>
<evidence type="ECO:0000256" key="2">
    <source>
        <dbReference type="ARBA" id="ARBA00012175"/>
    </source>
</evidence>
<dbReference type="EMBL" id="CASHTH010000502">
    <property type="protein sequence ID" value="CAI8003001.1"/>
    <property type="molecule type" value="Genomic_DNA"/>
</dbReference>
<name>A0AA35R5H2_GEOBA</name>
<dbReference type="InterPro" id="IPR036821">
    <property type="entry name" value="Peptide_deformylase_sf"/>
</dbReference>
<dbReference type="PIRSF" id="PIRSF004749">
    <property type="entry name" value="Pep_def"/>
    <property type="match status" value="1"/>
</dbReference>
<dbReference type="SUPFAM" id="SSF56420">
    <property type="entry name" value="Peptide deformylase"/>
    <property type="match status" value="1"/>
</dbReference>
<keyword evidence="3" id="KW-0648">Protein biosynthesis</keyword>
<keyword evidence="3" id="KW-0378">Hydrolase</keyword>
<keyword evidence="5" id="KW-1185">Reference proteome</keyword>
<gene>
    <name evidence="4" type="ORF">GBAR_LOCUS3523</name>
</gene>
<evidence type="ECO:0000256" key="3">
    <source>
        <dbReference type="RuleBase" id="RU362111"/>
    </source>
</evidence>
<proteinExistence type="inferred from homology"/>
<evidence type="ECO:0000256" key="1">
    <source>
        <dbReference type="ARBA" id="ARBA00010759"/>
    </source>
</evidence>
<evidence type="ECO:0000313" key="5">
    <source>
        <dbReference type="Proteomes" id="UP001174909"/>
    </source>
</evidence>
<comment type="similarity">
    <text evidence="1 3">Belongs to the polypeptide deformylase family.</text>
</comment>
<dbReference type="AlphaFoldDB" id="A0AA35R5H2"/>
<dbReference type="PRINTS" id="PR01576">
    <property type="entry name" value="PDEFORMYLASE"/>
</dbReference>
<sequence>MFETMYEAEGVGLAAQQVGYTGRETVWEGSVRPAVFINPEILWTEGEYIGEEGCLALPEDSENAECVTRRGIRCRVCALDGNGRVFEMDLDGIAAKALQHEIDHLNGVLILEHFNAIKRNLLRGQLRKLQREGKKQAPGMTYV</sequence>
<dbReference type="GO" id="GO:0046872">
    <property type="term" value="F:metal ion binding"/>
    <property type="evidence" value="ECO:0007669"/>
    <property type="project" value="UniProtKB-KW"/>
</dbReference>
<evidence type="ECO:0000313" key="4">
    <source>
        <dbReference type="EMBL" id="CAI8003001.1"/>
    </source>
</evidence>
<comment type="catalytic activity">
    <reaction evidence="3">
        <text>N-terminal N-formyl-L-methionyl-[peptide] + H2O = N-terminal L-methionyl-[peptide] + formate</text>
        <dbReference type="Rhea" id="RHEA:24420"/>
        <dbReference type="Rhea" id="RHEA-COMP:10639"/>
        <dbReference type="Rhea" id="RHEA-COMP:10640"/>
        <dbReference type="ChEBI" id="CHEBI:15377"/>
        <dbReference type="ChEBI" id="CHEBI:15740"/>
        <dbReference type="ChEBI" id="CHEBI:49298"/>
        <dbReference type="ChEBI" id="CHEBI:64731"/>
        <dbReference type="EC" id="3.5.1.88"/>
    </reaction>
</comment>
<dbReference type="Pfam" id="PF01327">
    <property type="entry name" value="Pep_deformylase"/>
    <property type="match status" value="1"/>
</dbReference>
<comment type="function">
    <text evidence="3">Removes the formyl group from the N-terminal Met of newly synthesized proteins.</text>
</comment>
<dbReference type="PANTHER" id="PTHR10458:SF22">
    <property type="entry name" value="PEPTIDE DEFORMYLASE"/>
    <property type="match status" value="1"/>
</dbReference>
<keyword evidence="3" id="KW-0479">Metal-binding</keyword>
<reference evidence="4" key="1">
    <citation type="submission" date="2023-03" db="EMBL/GenBank/DDBJ databases">
        <authorList>
            <person name="Steffen K."/>
            <person name="Cardenas P."/>
        </authorList>
    </citation>
    <scope>NUCLEOTIDE SEQUENCE</scope>
</reference>
<dbReference type="GO" id="GO:0006412">
    <property type="term" value="P:translation"/>
    <property type="evidence" value="ECO:0007669"/>
    <property type="project" value="UniProtKB-KW"/>
</dbReference>
<dbReference type="PANTHER" id="PTHR10458">
    <property type="entry name" value="PEPTIDE DEFORMYLASE"/>
    <property type="match status" value="1"/>
</dbReference>
<accession>A0AA35R5H2</accession>
<dbReference type="InterPro" id="IPR023635">
    <property type="entry name" value="Peptide_deformylase"/>
</dbReference>
<dbReference type="GO" id="GO:0042586">
    <property type="term" value="F:peptide deformylase activity"/>
    <property type="evidence" value="ECO:0007669"/>
    <property type="project" value="UniProtKB-EC"/>
</dbReference>
<organism evidence="4 5">
    <name type="scientific">Geodia barretti</name>
    <name type="common">Barrett's horny sponge</name>
    <dbReference type="NCBI Taxonomy" id="519541"/>
    <lineage>
        <taxon>Eukaryota</taxon>
        <taxon>Metazoa</taxon>
        <taxon>Porifera</taxon>
        <taxon>Demospongiae</taxon>
        <taxon>Heteroscleromorpha</taxon>
        <taxon>Tetractinellida</taxon>
        <taxon>Astrophorina</taxon>
        <taxon>Geodiidae</taxon>
        <taxon>Geodia</taxon>
    </lineage>
</organism>
<comment type="caution">
    <text evidence="4">The sequence shown here is derived from an EMBL/GenBank/DDBJ whole genome shotgun (WGS) entry which is preliminary data.</text>
</comment>
<dbReference type="CDD" id="cd00487">
    <property type="entry name" value="Pep_deformylase"/>
    <property type="match status" value="1"/>
</dbReference>
<dbReference type="Proteomes" id="UP001174909">
    <property type="component" value="Unassembled WGS sequence"/>
</dbReference>
<protein>
    <recommendedName>
        <fullName evidence="2 3">Peptide deformylase</fullName>
        <ecNumber evidence="2 3">3.5.1.88</ecNumber>
    </recommendedName>
</protein>
<dbReference type="Gene3D" id="3.90.45.10">
    <property type="entry name" value="Peptide deformylase"/>
    <property type="match status" value="1"/>
</dbReference>